<gene>
    <name evidence="1" type="ORF">F511_25542</name>
</gene>
<accession>A0A2Z7A366</accession>
<dbReference type="AlphaFoldDB" id="A0A2Z7A366"/>
<sequence>MDVDSIGIFETKGPYCPLIITYWFFQALAVIHRESWGDVARRFIMVRRCNLVMEYATVRGPGSEIDQGSAVEGSYLLENRTSQRRAPSRQREHCDVLSMQIDSDLVIYRTTLLRTFQVVTNCPVDKSEVLVVLISPHDSKRH</sequence>
<dbReference type="Proteomes" id="UP000250235">
    <property type="component" value="Unassembled WGS sequence"/>
</dbReference>
<dbReference type="EMBL" id="KV019596">
    <property type="protein sequence ID" value="KZV15927.1"/>
    <property type="molecule type" value="Genomic_DNA"/>
</dbReference>
<protein>
    <submittedName>
        <fullName evidence="1">Serine carboxypeptidase-like 33</fullName>
    </submittedName>
</protein>
<reference evidence="1 2" key="1">
    <citation type="journal article" date="2015" name="Proc. Natl. Acad. Sci. U.S.A.">
        <title>The resurrection genome of Boea hygrometrica: A blueprint for survival of dehydration.</title>
        <authorList>
            <person name="Xiao L."/>
            <person name="Yang G."/>
            <person name="Zhang L."/>
            <person name="Yang X."/>
            <person name="Zhao S."/>
            <person name="Ji Z."/>
            <person name="Zhou Q."/>
            <person name="Hu M."/>
            <person name="Wang Y."/>
            <person name="Chen M."/>
            <person name="Xu Y."/>
            <person name="Jin H."/>
            <person name="Xiao X."/>
            <person name="Hu G."/>
            <person name="Bao F."/>
            <person name="Hu Y."/>
            <person name="Wan P."/>
            <person name="Li L."/>
            <person name="Deng X."/>
            <person name="Kuang T."/>
            <person name="Xiang C."/>
            <person name="Zhu J.K."/>
            <person name="Oliver M.J."/>
            <person name="He Y."/>
        </authorList>
    </citation>
    <scope>NUCLEOTIDE SEQUENCE [LARGE SCALE GENOMIC DNA]</scope>
    <source>
        <strain evidence="2">cv. XS01</strain>
    </source>
</reference>
<evidence type="ECO:0000313" key="1">
    <source>
        <dbReference type="EMBL" id="KZV15927.1"/>
    </source>
</evidence>
<organism evidence="1 2">
    <name type="scientific">Dorcoceras hygrometricum</name>
    <dbReference type="NCBI Taxonomy" id="472368"/>
    <lineage>
        <taxon>Eukaryota</taxon>
        <taxon>Viridiplantae</taxon>
        <taxon>Streptophyta</taxon>
        <taxon>Embryophyta</taxon>
        <taxon>Tracheophyta</taxon>
        <taxon>Spermatophyta</taxon>
        <taxon>Magnoliopsida</taxon>
        <taxon>eudicotyledons</taxon>
        <taxon>Gunneridae</taxon>
        <taxon>Pentapetalae</taxon>
        <taxon>asterids</taxon>
        <taxon>lamiids</taxon>
        <taxon>Lamiales</taxon>
        <taxon>Gesneriaceae</taxon>
        <taxon>Didymocarpoideae</taxon>
        <taxon>Trichosporeae</taxon>
        <taxon>Loxocarpinae</taxon>
        <taxon>Dorcoceras</taxon>
    </lineage>
</organism>
<keyword evidence="2" id="KW-1185">Reference proteome</keyword>
<keyword evidence="1" id="KW-0645">Protease</keyword>
<keyword evidence="1" id="KW-0121">Carboxypeptidase</keyword>
<evidence type="ECO:0000313" key="2">
    <source>
        <dbReference type="Proteomes" id="UP000250235"/>
    </source>
</evidence>
<name>A0A2Z7A366_9LAMI</name>
<proteinExistence type="predicted"/>
<keyword evidence="1" id="KW-0378">Hydrolase</keyword>
<dbReference type="GO" id="GO:0004180">
    <property type="term" value="F:carboxypeptidase activity"/>
    <property type="evidence" value="ECO:0007669"/>
    <property type="project" value="UniProtKB-KW"/>
</dbReference>